<comment type="caution">
    <text evidence="2">The sequence shown here is derived from an EMBL/GenBank/DDBJ whole genome shotgun (WGS) entry which is preliminary data.</text>
</comment>
<dbReference type="Pfam" id="PF20613">
    <property type="entry name" value="HipA_2"/>
    <property type="match status" value="1"/>
</dbReference>
<dbReference type="EMBL" id="MUBK01000048">
    <property type="protein sequence ID" value="OTA16048.1"/>
    <property type="molecule type" value="Genomic_DNA"/>
</dbReference>
<accession>A0A1Y2SE08</accession>
<dbReference type="OrthoDB" id="8440774at2"/>
<name>A0A1Y2SE08_9GAMM</name>
<dbReference type="STRING" id="40578.Xbed_03520"/>
<proteinExistence type="predicted"/>
<evidence type="ECO:0000313" key="3">
    <source>
        <dbReference type="Proteomes" id="UP000194204"/>
    </source>
</evidence>
<reference evidence="2 3" key="1">
    <citation type="submission" date="2017-01" db="EMBL/GenBank/DDBJ databases">
        <title>Deconstructing symbiosis and pathogenesis requirements using a combined genomic-metabolomic approach.</title>
        <authorList>
            <person name="Tobias N.J."/>
            <person name="Wolff H."/>
            <person name="Djahanschiri B."/>
            <person name="Ebersberger I."/>
            <person name="Bode H.B."/>
        </authorList>
    </citation>
    <scope>NUCLEOTIDE SEQUENCE [LARGE SCALE GENOMIC DNA]</scope>
    <source>
        <strain evidence="2 3">DSM 4764</strain>
    </source>
</reference>
<evidence type="ECO:0000259" key="1">
    <source>
        <dbReference type="Pfam" id="PF20613"/>
    </source>
</evidence>
<dbReference type="Proteomes" id="UP000194204">
    <property type="component" value="Unassembled WGS sequence"/>
</dbReference>
<keyword evidence="3" id="KW-1185">Reference proteome</keyword>
<gene>
    <name evidence="2" type="ORF">Xbed_03520</name>
</gene>
<organism evidence="2 3">
    <name type="scientific">Xenorhabdus beddingii</name>
    <dbReference type="NCBI Taxonomy" id="40578"/>
    <lineage>
        <taxon>Bacteria</taxon>
        <taxon>Pseudomonadati</taxon>
        <taxon>Pseudomonadota</taxon>
        <taxon>Gammaproteobacteria</taxon>
        <taxon>Enterobacterales</taxon>
        <taxon>Morganellaceae</taxon>
        <taxon>Xenorhabdus</taxon>
    </lineage>
</organism>
<evidence type="ECO:0000313" key="2">
    <source>
        <dbReference type="EMBL" id="OTA16048.1"/>
    </source>
</evidence>
<protein>
    <recommendedName>
        <fullName evidence="1">HipA-like kinase domain-containing protein</fullName>
    </recommendedName>
</protein>
<dbReference type="RefSeq" id="WP_086114113.1">
    <property type="nucleotide sequence ID" value="NZ_CAWNHF010000154.1"/>
</dbReference>
<feature type="domain" description="HipA-like kinase" evidence="1">
    <location>
        <begin position="9"/>
        <end position="245"/>
    </location>
</feature>
<dbReference type="AlphaFoldDB" id="A0A1Y2SE08"/>
<dbReference type="InterPro" id="IPR046748">
    <property type="entry name" value="HipA_2"/>
</dbReference>
<sequence length="247" mass="28629">MSAGEELYVVELVRKMEEGSTQPFLCRCNDDQLYVVKSTASMPRVELIHEFMASILAQSIKLPIPDFKIVYISDDFVEYLPPTYKGGINPGYAYASKFIEDSATINFGLAHDAIDEQEQKLIYFFDRLINNSDRNLSKQGGNVNIIYNYKKQRYYLIDHNLAFDPKCTLLQFEYHVFSPCHRNWIFDMLDREEVVDTVSILKDKITESIPSLPDEWINELPDKDAVLNNITLLVDRGFNQKFRSTIL</sequence>